<protein>
    <submittedName>
        <fullName evidence="1">Uncharacterized protein</fullName>
    </submittedName>
</protein>
<reference evidence="1 3" key="1">
    <citation type="journal article" date="2016" name="Mol. Biol. Evol.">
        <title>Comparative Genomics of Early-Diverging Mushroom-Forming Fungi Provides Insights into the Origins of Lignocellulose Decay Capabilities.</title>
        <authorList>
            <person name="Nagy L.G."/>
            <person name="Riley R."/>
            <person name="Tritt A."/>
            <person name="Adam C."/>
            <person name="Daum C."/>
            <person name="Floudas D."/>
            <person name="Sun H."/>
            <person name="Yadav J.S."/>
            <person name="Pangilinan J."/>
            <person name="Larsson K.H."/>
            <person name="Matsuura K."/>
            <person name="Barry K."/>
            <person name="Labutti K."/>
            <person name="Kuo R."/>
            <person name="Ohm R.A."/>
            <person name="Bhattacharya S.S."/>
            <person name="Shirouzu T."/>
            <person name="Yoshinaga Y."/>
            <person name="Martin F.M."/>
            <person name="Grigoriev I.V."/>
            <person name="Hibbett D.S."/>
        </authorList>
    </citation>
    <scope>NUCLEOTIDE SEQUENCE [LARGE SCALE GENOMIC DNA]</scope>
    <source>
        <strain evidence="1 3">CBS 109695</strain>
    </source>
</reference>
<organism evidence="1 3">
    <name type="scientific">Athelia psychrophila</name>
    <dbReference type="NCBI Taxonomy" id="1759441"/>
    <lineage>
        <taxon>Eukaryota</taxon>
        <taxon>Fungi</taxon>
        <taxon>Dikarya</taxon>
        <taxon>Basidiomycota</taxon>
        <taxon>Agaricomycotina</taxon>
        <taxon>Agaricomycetes</taxon>
        <taxon>Agaricomycetidae</taxon>
        <taxon>Atheliales</taxon>
        <taxon>Atheliaceae</taxon>
        <taxon>Athelia</taxon>
    </lineage>
</organism>
<dbReference type="Proteomes" id="UP000076532">
    <property type="component" value="Unassembled WGS sequence"/>
</dbReference>
<sequence length="59" mass="6488">MRGIYDGNHIVLKVGGCRQAKWGGQPLSGSLSRYPTCKCTVLLYYYPQLPTPTSLSPTL</sequence>
<proteinExistence type="predicted"/>
<accession>A0A167UM13</accession>
<dbReference type="EMBL" id="KV417962">
    <property type="protein sequence ID" value="KZP04081.1"/>
    <property type="molecule type" value="Genomic_DNA"/>
</dbReference>
<dbReference type="EMBL" id="KV417480">
    <property type="protein sequence ID" value="KZP34358.1"/>
    <property type="molecule type" value="Genomic_DNA"/>
</dbReference>
<evidence type="ECO:0000313" key="1">
    <source>
        <dbReference type="EMBL" id="KZP04081.1"/>
    </source>
</evidence>
<dbReference type="AlphaFoldDB" id="A0A167UM13"/>
<name>A0A167UM13_9AGAM</name>
<evidence type="ECO:0000313" key="3">
    <source>
        <dbReference type="Proteomes" id="UP000076532"/>
    </source>
</evidence>
<keyword evidence="3" id="KW-1185">Reference proteome</keyword>
<evidence type="ECO:0000313" key="2">
    <source>
        <dbReference type="EMBL" id="KZP34358.1"/>
    </source>
</evidence>
<gene>
    <name evidence="2" type="ORF">FIBSPDRAFT_846464</name>
    <name evidence="1" type="ORF">FIBSPDRAFT_878884</name>
</gene>